<dbReference type="OrthoDB" id="5782056at2"/>
<dbReference type="EMBL" id="CP007509">
    <property type="protein sequence ID" value="AHY41856.1"/>
    <property type="molecule type" value="Genomic_DNA"/>
</dbReference>
<proteinExistence type="predicted"/>
<evidence type="ECO:0000313" key="3">
    <source>
        <dbReference type="Proteomes" id="UP000025238"/>
    </source>
</evidence>
<protein>
    <recommendedName>
        <fullName evidence="1">DUF2726 domain-containing protein</fullName>
    </recommendedName>
</protein>
<dbReference type="AlphaFoldDB" id="A0A023WPC2"/>
<gene>
    <name evidence="2" type="ORF">UIB01_04950</name>
</gene>
<evidence type="ECO:0000259" key="1">
    <source>
        <dbReference type="Pfam" id="PF10881"/>
    </source>
</evidence>
<dbReference type="Pfam" id="PF10881">
    <property type="entry name" value="DUF2726"/>
    <property type="match status" value="1"/>
</dbReference>
<name>A0A023WPC2_STUST</name>
<sequence length="158" mass="18258">MSWLALTLVAFVCFVLVFFIKNRQLNHPALQYPYSLKAPLFSPAEHELLEMLQRTVGEQYLILPKVSVAEIVEITAVPRRAYWYQAHNRIVALRFDFVLCDKRELTPVCVVNLDDPDTEQDFMDRLCETVGLPQIRLTPEAAKSYTDVREAIESTLRD</sequence>
<accession>A0A023WPC2</accession>
<dbReference type="Proteomes" id="UP000025238">
    <property type="component" value="Chromosome"/>
</dbReference>
<evidence type="ECO:0000313" key="2">
    <source>
        <dbReference type="EMBL" id="AHY41856.1"/>
    </source>
</evidence>
<reference evidence="2 3" key="1">
    <citation type="submission" date="2014-03" db="EMBL/GenBank/DDBJ databases">
        <title>Complete genome sequence of Pseudomonas stutzeri 19SMN4.</title>
        <authorList>
            <person name="Brunet-Galmes I."/>
            <person name="Nogales B."/>
            <person name="Busquets A."/>
            <person name="Pena A."/>
            <person name="Gomila M."/>
            <person name="Garcia-Valdes E."/>
            <person name="Lalucat J."/>
            <person name="Bennasar A."/>
            <person name="Bosch R."/>
        </authorList>
    </citation>
    <scope>NUCLEOTIDE SEQUENCE [LARGE SCALE GENOMIC DNA]</scope>
    <source>
        <strain evidence="2 3">19SMN4</strain>
    </source>
</reference>
<dbReference type="KEGG" id="pstu:UIB01_04950"/>
<dbReference type="PATRIC" id="fig|316.97.peg.1008"/>
<feature type="domain" description="DUF2726" evidence="1">
    <location>
        <begin position="38"/>
        <end position="153"/>
    </location>
</feature>
<organism evidence="2 3">
    <name type="scientific">Stutzerimonas stutzeri</name>
    <name type="common">Pseudomonas stutzeri</name>
    <dbReference type="NCBI Taxonomy" id="316"/>
    <lineage>
        <taxon>Bacteria</taxon>
        <taxon>Pseudomonadati</taxon>
        <taxon>Pseudomonadota</taxon>
        <taxon>Gammaproteobacteria</taxon>
        <taxon>Pseudomonadales</taxon>
        <taxon>Pseudomonadaceae</taxon>
        <taxon>Stutzerimonas</taxon>
    </lineage>
</organism>
<dbReference type="InterPro" id="IPR024402">
    <property type="entry name" value="DUF2726"/>
</dbReference>